<dbReference type="InterPro" id="IPR039732">
    <property type="entry name" value="Hub1/Ubl5"/>
</dbReference>
<evidence type="ECO:0000256" key="3">
    <source>
        <dbReference type="ARBA" id="ARBA00046630"/>
    </source>
</evidence>
<dbReference type="GeneID" id="103113422"/>
<comment type="function">
    <text evidence="4">Ubiquitin-like protein that plays a role in cell proliferation and sister chromatid cohesion by associating with spliceosomal proteins. Participates thereby in pre-mRNA splicing by maintaining spliceosome integrity. Promotes the functional integrity of the Fanconi anemia DNA repair pathway by interacting with FANCI component and subsequently mediating the formation of FANCI homodimers. Also plays a protective role against ER stress-induced apoptosis.</text>
</comment>
<comment type="subunit">
    <text evidence="3">Interacts with CLK1, CLK3 and CLK4. Interacts with coilin/COIL. Interacts with spliceosome components SART1 and EFTUD2. Interacts with FANCI; this interaction promotes FANCI dimerization.</text>
</comment>
<evidence type="ECO:0000313" key="5">
    <source>
        <dbReference type="Proteomes" id="UP001652624"/>
    </source>
</evidence>
<sequence length="85" mass="9801">MPGSAEVLVSEPQVTEVVCKDHLGKKVHVKCNMDDIGDLKKLISAQRDTRWHKIILKKWFTIIKDHVSLGDYEIYGGMNPELYYQ</sequence>
<evidence type="ECO:0000256" key="1">
    <source>
        <dbReference type="ARBA" id="ARBA00021360"/>
    </source>
</evidence>
<dbReference type="OrthoDB" id="3881at2759"/>
<accession>A0A1S2ZQK4</accession>
<dbReference type="InParanoid" id="A0A1S2ZQK4"/>
<keyword evidence="5" id="KW-1185">Reference proteome</keyword>
<dbReference type="SUPFAM" id="SSF54236">
    <property type="entry name" value="Ubiquitin-like"/>
    <property type="match status" value="1"/>
</dbReference>
<dbReference type="RefSeq" id="XP_007523020.1">
    <property type="nucleotide sequence ID" value="XM_007522958.1"/>
</dbReference>
<proteinExistence type="predicted"/>
<organism evidence="5 6">
    <name type="scientific">Erinaceus europaeus</name>
    <name type="common">Western European hedgehog</name>
    <dbReference type="NCBI Taxonomy" id="9365"/>
    <lineage>
        <taxon>Eukaryota</taxon>
        <taxon>Metazoa</taxon>
        <taxon>Chordata</taxon>
        <taxon>Craniata</taxon>
        <taxon>Vertebrata</taxon>
        <taxon>Euteleostomi</taxon>
        <taxon>Mammalia</taxon>
        <taxon>Eutheria</taxon>
        <taxon>Laurasiatheria</taxon>
        <taxon>Eulipotyphla</taxon>
        <taxon>Erinaceidae</taxon>
        <taxon>Erinaceinae</taxon>
        <taxon>Erinaceus</taxon>
    </lineage>
</organism>
<dbReference type="PANTHER" id="PTHR13042">
    <property type="entry name" value="UBIQUITIN-LIKE PROTEIN 5"/>
    <property type="match status" value="1"/>
</dbReference>
<evidence type="ECO:0000256" key="4">
    <source>
        <dbReference type="ARBA" id="ARBA00059610"/>
    </source>
</evidence>
<reference evidence="6" key="1">
    <citation type="submission" date="2025-08" db="UniProtKB">
        <authorList>
            <consortium name="RefSeq"/>
        </authorList>
    </citation>
    <scope>IDENTIFICATION</scope>
</reference>
<dbReference type="Gene3D" id="3.10.20.90">
    <property type="entry name" value="Phosphatidylinositol 3-kinase Catalytic Subunit, Chain A, domain 1"/>
    <property type="match status" value="1"/>
</dbReference>
<gene>
    <name evidence="6" type="primary">LOC103113422</name>
</gene>
<keyword evidence="2" id="KW-0833">Ubl conjugation pathway</keyword>
<dbReference type="InterPro" id="IPR029071">
    <property type="entry name" value="Ubiquitin-like_domsf"/>
</dbReference>
<name>A0A1S2ZQK4_ERIEU</name>
<evidence type="ECO:0000256" key="2">
    <source>
        <dbReference type="ARBA" id="ARBA00022786"/>
    </source>
</evidence>
<dbReference type="AlphaFoldDB" id="A0A1S2ZQK4"/>
<dbReference type="Proteomes" id="UP001652624">
    <property type="component" value="Chromosome 14"/>
</dbReference>
<dbReference type="eggNOG" id="KOG3493">
    <property type="taxonomic scope" value="Eukaryota"/>
</dbReference>
<evidence type="ECO:0000313" key="6">
    <source>
        <dbReference type="RefSeq" id="XP_007523020.1"/>
    </source>
</evidence>
<protein>
    <recommendedName>
        <fullName evidence="1">Ubiquitin-like protein 5</fullName>
    </recommendedName>
</protein>
<dbReference type="FunFam" id="3.10.20.90:FF:000052">
    <property type="entry name" value="Ubiquitin-like protein 5"/>
    <property type="match status" value="1"/>
</dbReference>